<keyword evidence="6" id="KW-1185">Reference proteome</keyword>
<dbReference type="InterPro" id="IPR050153">
    <property type="entry name" value="Metal_Ion_Import_ABC"/>
</dbReference>
<dbReference type="SUPFAM" id="SSF52540">
    <property type="entry name" value="P-loop containing nucleoside triphosphate hydrolases"/>
    <property type="match status" value="1"/>
</dbReference>
<dbReference type="Gene3D" id="3.40.50.300">
    <property type="entry name" value="P-loop containing nucleotide triphosphate hydrolases"/>
    <property type="match status" value="1"/>
</dbReference>
<evidence type="ECO:0000256" key="3">
    <source>
        <dbReference type="ARBA" id="ARBA00022840"/>
    </source>
</evidence>
<dbReference type="RefSeq" id="WP_343048766.1">
    <property type="nucleotide sequence ID" value="NZ_JACIFD010000004.1"/>
</dbReference>
<evidence type="ECO:0000256" key="1">
    <source>
        <dbReference type="ARBA" id="ARBA00022448"/>
    </source>
</evidence>
<name>A0A840DDZ7_9MICO</name>
<dbReference type="PROSITE" id="PS50893">
    <property type="entry name" value="ABC_TRANSPORTER_2"/>
    <property type="match status" value="1"/>
</dbReference>
<accession>A0A840DDZ7</accession>
<sequence length="254" mass="26926">MLKVSNLSVNLSGREVLSDVSFTVAKGELAALIGPNGAGKTTLLRAILGVQKITAGSIQCATKNLGYVPQRHDFAWDFPITVFDVVLTAFTTGKTMFRSVSAAQLAAAQTALLRTGMGQFAKRPVGELSGGQRQRVLIARALAAQPQLLLLDEPFTGLDLPTAAALQQLLQQLTAEGHTVLMVTHDLIEAQAHCDRLILLSGTVQGSGTPQQLRSSTAWQRTFEVGATHPLLTALGVRPASDPQSTIAAEEQHA</sequence>
<dbReference type="GO" id="GO:0005524">
    <property type="term" value="F:ATP binding"/>
    <property type="evidence" value="ECO:0007669"/>
    <property type="project" value="UniProtKB-KW"/>
</dbReference>
<dbReference type="SMART" id="SM00382">
    <property type="entry name" value="AAA"/>
    <property type="match status" value="1"/>
</dbReference>
<keyword evidence="2" id="KW-0547">Nucleotide-binding</keyword>
<evidence type="ECO:0000313" key="6">
    <source>
        <dbReference type="Proteomes" id="UP000571183"/>
    </source>
</evidence>
<dbReference type="InterPro" id="IPR003439">
    <property type="entry name" value="ABC_transporter-like_ATP-bd"/>
</dbReference>
<dbReference type="PANTHER" id="PTHR42734">
    <property type="entry name" value="METAL TRANSPORT SYSTEM ATP-BINDING PROTEIN TM_0124-RELATED"/>
    <property type="match status" value="1"/>
</dbReference>
<dbReference type="AlphaFoldDB" id="A0A840DDZ7"/>
<proteinExistence type="predicted"/>
<dbReference type="Proteomes" id="UP000571183">
    <property type="component" value="Unassembled WGS sequence"/>
</dbReference>
<dbReference type="InterPro" id="IPR022508">
    <property type="entry name" value="ABC_trspt_anch-rpt_ATP-bd"/>
</dbReference>
<organism evidence="5 6">
    <name type="scientific">Canibacter oris</name>
    <dbReference type="NCBI Taxonomy" id="1365628"/>
    <lineage>
        <taxon>Bacteria</taxon>
        <taxon>Bacillati</taxon>
        <taxon>Actinomycetota</taxon>
        <taxon>Actinomycetes</taxon>
        <taxon>Micrococcales</taxon>
        <taxon>Microbacteriaceae</taxon>
        <taxon>Canibacter</taxon>
    </lineage>
</organism>
<dbReference type="Pfam" id="PF00005">
    <property type="entry name" value="ABC_tran"/>
    <property type="match status" value="1"/>
</dbReference>
<comment type="caution">
    <text evidence="5">The sequence shown here is derived from an EMBL/GenBank/DDBJ whole genome shotgun (WGS) entry which is preliminary data.</text>
</comment>
<dbReference type="NCBIfam" id="TIGR03771">
    <property type="entry name" value="anch_rpt_ABC"/>
    <property type="match status" value="1"/>
</dbReference>
<keyword evidence="3 5" id="KW-0067">ATP-binding</keyword>
<dbReference type="InterPro" id="IPR027417">
    <property type="entry name" value="P-loop_NTPase"/>
</dbReference>
<evidence type="ECO:0000313" key="5">
    <source>
        <dbReference type="EMBL" id="MBB4071284.1"/>
    </source>
</evidence>
<dbReference type="InterPro" id="IPR003593">
    <property type="entry name" value="AAA+_ATPase"/>
</dbReference>
<gene>
    <name evidence="5" type="ORF">F5897_000576</name>
</gene>
<reference evidence="5" key="1">
    <citation type="submission" date="2020-08" db="EMBL/GenBank/DDBJ databases">
        <title>Sequencing the genomes of 1000 actinobacteria strains.</title>
        <authorList>
            <person name="Klenk H.-P."/>
        </authorList>
    </citation>
    <scope>NUCLEOTIDE SEQUENCE [LARGE SCALE GENOMIC DNA]</scope>
    <source>
        <strain evidence="5">DSM 27064</strain>
    </source>
</reference>
<dbReference type="InterPro" id="IPR017871">
    <property type="entry name" value="ABC_transporter-like_CS"/>
</dbReference>
<dbReference type="GO" id="GO:0016887">
    <property type="term" value="F:ATP hydrolysis activity"/>
    <property type="evidence" value="ECO:0007669"/>
    <property type="project" value="InterPro"/>
</dbReference>
<feature type="domain" description="ABC transporter" evidence="4">
    <location>
        <begin position="2"/>
        <end position="226"/>
    </location>
</feature>
<evidence type="ECO:0000256" key="2">
    <source>
        <dbReference type="ARBA" id="ARBA00022741"/>
    </source>
</evidence>
<dbReference type="PROSITE" id="PS00211">
    <property type="entry name" value="ABC_TRANSPORTER_1"/>
    <property type="match status" value="1"/>
</dbReference>
<evidence type="ECO:0000259" key="4">
    <source>
        <dbReference type="PROSITE" id="PS50893"/>
    </source>
</evidence>
<keyword evidence="1" id="KW-0813">Transport</keyword>
<protein>
    <submittedName>
        <fullName evidence="5">Manganese/iron transport system ATP-binding protein</fullName>
    </submittedName>
</protein>
<dbReference type="EMBL" id="JACIFD010000004">
    <property type="protein sequence ID" value="MBB4071284.1"/>
    <property type="molecule type" value="Genomic_DNA"/>
</dbReference>